<dbReference type="PANTHER" id="PTHR37078:SF6">
    <property type="entry name" value="NODULE CYSTEINE-RICH (NCR) SECRETED PEPTIDE"/>
    <property type="match status" value="1"/>
</dbReference>
<name>A0A445FUT7_GLYSO</name>
<accession>A0A445FUT7</accession>
<dbReference type="AlphaFoldDB" id="A0A445FUT7"/>
<evidence type="ECO:0000313" key="2">
    <source>
        <dbReference type="Proteomes" id="UP000289340"/>
    </source>
</evidence>
<organism evidence="1 2">
    <name type="scientific">Glycine soja</name>
    <name type="common">Wild soybean</name>
    <dbReference type="NCBI Taxonomy" id="3848"/>
    <lineage>
        <taxon>Eukaryota</taxon>
        <taxon>Viridiplantae</taxon>
        <taxon>Streptophyta</taxon>
        <taxon>Embryophyta</taxon>
        <taxon>Tracheophyta</taxon>
        <taxon>Spermatophyta</taxon>
        <taxon>Magnoliopsida</taxon>
        <taxon>eudicotyledons</taxon>
        <taxon>Gunneridae</taxon>
        <taxon>Pentapetalae</taxon>
        <taxon>rosids</taxon>
        <taxon>fabids</taxon>
        <taxon>Fabales</taxon>
        <taxon>Fabaceae</taxon>
        <taxon>Papilionoideae</taxon>
        <taxon>50 kb inversion clade</taxon>
        <taxon>NPAAA clade</taxon>
        <taxon>indigoferoid/millettioid clade</taxon>
        <taxon>Phaseoleae</taxon>
        <taxon>Glycine</taxon>
        <taxon>Glycine subgen. Soja</taxon>
    </lineage>
</organism>
<dbReference type="PANTHER" id="PTHR37078">
    <property type="entry name" value="NODULE CYSTEINE-RICH (NCR) SECRETED PEPTIDE"/>
    <property type="match status" value="1"/>
</dbReference>
<evidence type="ECO:0000313" key="1">
    <source>
        <dbReference type="EMBL" id="RZB52685.1"/>
    </source>
</evidence>
<comment type="caution">
    <text evidence="1">The sequence shown here is derived from an EMBL/GenBank/DDBJ whole genome shotgun (WGS) entry which is preliminary data.</text>
</comment>
<proteinExistence type="predicted"/>
<sequence length="317" mass="35993">MIECDTIMETKNVEFFEDVFPLRSKASSSTVYSLEQLVETYSEPISEDLRRSKRHRTEKYFGDDFYTYLIKDDPLSFLEAISSSYANLWEQAIGTEIDSIKNNNTWTLVDLPKGANPVGCKSIFKRKYNPDGSIDKYKARPDIAYAVGRLSRYTHSPNQNHWDALFIFVRYLRDETKSISSYVFTLGGGVVAWRSTRKTIVAKSTMESKFVALEMHALDEITYMSVKWGRLHEILIYHIGMTKSHVLMLLIIMVVSIAEKPSVIEGRALSLISGQGYSKIFATLGVVCKCCDGVGGACTSKWTESCNNLQCFPWKSH</sequence>
<dbReference type="Proteomes" id="UP000289340">
    <property type="component" value="Chromosome 18"/>
</dbReference>
<protein>
    <submittedName>
        <fullName evidence="1">Retrovirus-related Pol polyprotein from transposon TNT 1-94</fullName>
    </submittedName>
</protein>
<dbReference type="EMBL" id="QZWG01000018">
    <property type="protein sequence ID" value="RZB52685.1"/>
    <property type="molecule type" value="Genomic_DNA"/>
</dbReference>
<reference evidence="1 2" key="1">
    <citation type="submission" date="2018-09" db="EMBL/GenBank/DDBJ databases">
        <title>A high-quality reference genome of wild soybean provides a powerful tool to mine soybean genomes.</title>
        <authorList>
            <person name="Xie M."/>
            <person name="Chung C.Y.L."/>
            <person name="Li M.-W."/>
            <person name="Wong F.-L."/>
            <person name="Chan T.-F."/>
            <person name="Lam H.-M."/>
        </authorList>
    </citation>
    <scope>NUCLEOTIDE SEQUENCE [LARGE SCALE GENOMIC DNA]</scope>
    <source>
        <strain evidence="2">cv. W05</strain>
        <tissue evidence="1">Hypocotyl of etiolated seedlings</tissue>
    </source>
</reference>
<gene>
    <name evidence="1" type="ORF">D0Y65_048951</name>
</gene>
<keyword evidence="2" id="KW-1185">Reference proteome</keyword>